<dbReference type="PROSITE" id="PS50089">
    <property type="entry name" value="ZF_RING_2"/>
    <property type="match status" value="1"/>
</dbReference>
<dbReference type="InterPro" id="IPR001841">
    <property type="entry name" value="Znf_RING"/>
</dbReference>
<dbReference type="Pfam" id="PF13639">
    <property type="entry name" value="zf-RING_2"/>
    <property type="match status" value="1"/>
</dbReference>
<evidence type="ECO:0000256" key="7">
    <source>
        <dbReference type="ARBA" id="ARBA00022833"/>
    </source>
</evidence>
<dbReference type="FunFam" id="3.30.40.10:FF:000022">
    <property type="entry name" value="E3 ubiquitin-protein ligase RING1-like"/>
    <property type="match status" value="1"/>
</dbReference>
<reference evidence="10 11" key="1">
    <citation type="submission" date="2023-10" db="EMBL/GenBank/DDBJ databases">
        <title>Chromosome-scale genome assembly provides insights into flower coloration mechanisms of Canna indica.</title>
        <authorList>
            <person name="Li C."/>
        </authorList>
    </citation>
    <scope>NUCLEOTIDE SEQUENCE [LARGE SCALE GENOMIC DNA]</scope>
    <source>
        <tissue evidence="10">Flower</tissue>
    </source>
</reference>
<dbReference type="InterPro" id="IPR013083">
    <property type="entry name" value="Znf_RING/FYVE/PHD"/>
</dbReference>
<dbReference type="EMBL" id="CP136891">
    <property type="protein sequence ID" value="WOK98167.1"/>
    <property type="molecule type" value="Genomic_DNA"/>
</dbReference>
<evidence type="ECO:0000256" key="4">
    <source>
        <dbReference type="ARBA" id="ARBA00022723"/>
    </source>
</evidence>
<comment type="catalytic activity">
    <reaction evidence="1">
        <text>S-ubiquitinyl-[E2 ubiquitin-conjugating enzyme]-L-cysteine + [acceptor protein]-L-lysine = [E2 ubiquitin-conjugating enzyme]-L-cysteine + N(6)-ubiquitinyl-[acceptor protein]-L-lysine.</text>
        <dbReference type="EC" id="2.3.2.27"/>
    </reaction>
</comment>
<evidence type="ECO:0000256" key="8">
    <source>
        <dbReference type="PROSITE-ProRule" id="PRU00175"/>
    </source>
</evidence>
<dbReference type="Gene3D" id="3.30.40.10">
    <property type="entry name" value="Zinc/RING finger domain, C3HC4 (zinc finger)"/>
    <property type="match status" value="1"/>
</dbReference>
<evidence type="ECO:0000256" key="1">
    <source>
        <dbReference type="ARBA" id="ARBA00000900"/>
    </source>
</evidence>
<keyword evidence="5 8" id="KW-0863">Zinc-finger</keyword>
<sequence>MDPIDSPFFVGTDDLGVDLFPGDDAEDPIAEADASPTWLSLHETVGFHPVSYVQGLRVIGIGSDSDSEEEEDQVVAVLDLNQIEDDRSPPQQLECVGIVDEQRVEVAEEEAVRIDGCLNDRNEDGSVLGLWYSEEEEEEWSDLEYDDALVTLIRVVLGRGEWNVADSDAGSYLDDDPVEDLEYESVFGQFVDHDRIGTTPTAKSVVERLPVVLITDEDAAEKNTFCAVCKDEILLAEMARQLPCLHIYHGGCILPWLAMSNTCPVCRYELPTKDPK</sequence>
<accession>A0AAQ3Q6V1</accession>
<gene>
    <name evidence="10" type="ORF">Cni_G06877</name>
</gene>
<name>A0AAQ3Q6V1_9LILI</name>
<evidence type="ECO:0000313" key="11">
    <source>
        <dbReference type="Proteomes" id="UP001327560"/>
    </source>
</evidence>
<keyword evidence="11" id="KW-1185">Reference proteome</keyword>
<evidence type="ECO:0000313" key="10">
    <source>
        <dbReference type="EMBL" id="WOK98167.1"/>
    </source>
</evidence>
<evidence type="ECO:0000256" key="6">
    <source>
        <dbReference type="ARBA" id="ARBA00022786"/>
    </source>
</evidence>
<proteinExistence type="predicted"/>
<keyword evidence="4" id="KW-0479">Metal-binding</keyword>
<dbReference type="AlphaFoldDB" id="A0AAQ3Q6V1"/>
<evidence type="ECO:0000256" key="2">
    <source>
        <dbReference type="ARBA" id="ARBA00012483"/>
    </source>
</evidence>
<evidence type="ECO:0000256" key="5">
    <source>
        <dbReference type="ARBA" id="ARBA00022771"/>
    </source>
</evidence>
<dbReference type="SMART" id="SM00184">
    <property type="entry name" value="RING"/>
    <property type="match status" value="1"/>
</dbReference>
<dbReference type="GO" id="GO:0016567">
    <property type="term" value="P:protein ubiquitination"/>
    <property type="evidence" value="ECO:0007669"/>
    <property type="project" value="TreeGrafter"/>
</dbReference>
<feature type="domain" description="RING-type" evidence="9">
    <location>
        <begin position="226"/>
        <end position="267"/>
    </location>
</feature>
<dbReference type="GO" id="GO:0008270">
    <property type="term" value="F:zinc ion binding"/>
    <property type="evidence" value="ECO:0007669"/>
    <property type="project" value="UniProtKB-KW"/>
</dbReference>
<keyword evidence="7" id="KW-0862">Zinc</keyword>
<dbReference type="EC" id="2.3.2.27" evidence="2"/>
<dbReference type="PANTHER" id="PTHR15710:SF108">
    <property type="entry name" value="OS03G0286100 PROTEIN"/>
    <property type="match status" value="1"/>
</dbReference>
<keyword evidence="3" id="KW-0808">Transferase</keyword>
<evidence type="ECO:0000256" key="3">
    <source>
        <dbReference type="ARBA" id="ARBA00022679"/>
    </source>
</evidence>
<protein>
    <recommendedName>
        <fullName evidence="2">RING-type E3 ubiquitin transferase</fullName>
        <ecNumber evidence="2">2.3.2.27</ecNumber>
    </recommendedName>
</protein>
<evidence type="ECO:0000259" key="9">
    <source>
        <dbReference type="PROSITE" id="PS50089"/>
    </source>
</evidence>
<keyword evidence="6" id="KW-0833">Ubl conjugation pathway</keyword>
<dbReference type="Proteomes" id="UP001327560">
    <property type="component" value="Chromosome 2"/>
</dbReference>
<dbReference type="SUPFAM" id="SSF57850">
    <property type="entry name" value="RING/U-box"/>
    <property type="match status" value="1"/>
</dbReference>
<dbReference type="GO" id="GO:0005737">
    <property type="term" value="C:cytoplasm"/>
    <property type="evidence" value="ECO:0007669"/>
    <property type="project" value="TreeGrafter"/>
</dbReference>
<dbReference type="GO" id="GO:0061630">
    <property type="term" value="F:ubiquitin protein ligase activity"/>
    <property type="evidence" value="ECO:0007669"/>
    <property type="project" value="UniProtKB-EC"/>
</dbReference>
<organism evidence="10 11">
    <name type="scientific">Canna indica</name>
    <name type="common">Indian-shot</name>
    <dbReference type="NCBI Taxonomy" id="4628"/>
    <lineage>
        <taxon>Eukaryota</taxon>
        <taxon>Viridiplantae</taxon>
        <taxon>Streptophyta</taxon>
        <taxon>Embryophyta</taxon>
        <taxon>Tracheophyta</taxon>
        <taxon>Spermatophyta</taxon>
        <taxon>Magnoliopsida</taxon>
        <taxon>Liliopsida</taxon>
        <taxon>Zingiberales</taxon>
        <taxon>Cannaceae</taxon>
        <taxon>Canna</taxon>
    </lineage>
</organism>
<dbReference type="PANTHER" id="PTHR15710">
    <property type="entry name" value="E3 UBIQUITIN-PROTEIN LIGASE PRAJA"/>
    <property type="match status" value="1"/>
</dbReference>